<organism evidence="2 3">
    <name type="scientific">Dendryphion nanum</name>
    <dbReference type="NCBI Taxonomy" id="256645"/>
    <lineage>
        <taxon>Eukaryota</taxon>
        <taxon>Fungi</taxon>
        <taxon>Dikarya</taxon>
        <taxon>Ascomycota</taxon>
        <taxon>Pezizomycotina</taxon>
        <taxon>Dothideomycetes</taxon>
        <taxon>Pleosporomycetidae</taxon>
        <taxon>Pleosporales</taxon>
        <taxon>Torulaceae</taxon>
        <taxon>Dendryphion</taxon>
    </lineage>
</organism>
<dbReference type="SUPFAM" id="SSF55729">
    <property type="entry name" value="Acyl-CoA N-acyltransferases (Nat)"/>
    <property type="match status" value="1"/>
</dbReference>
<protein>
    <submittedName>
        <fullName evidence="2">Acyl-CoA N-acyltransferase</fullName>
    </submittedName>
</protein>
<evidence type="ECO:0000313" key="3">
    <source>
        <dbReference type="Proteomes" id="UP000700596"/>
    </source>
</evidence>
<accession>A0A9P9E1M5</accession>
<feature type="compositionally biased region" description="Basic and acidic residues" evidence="1">
    <location>
        <begin position="112"/>
        <end position="121"/>
    </location>
</feature>
<dbReference type="EMBL" id="JAGMWT010000005">
    <property type="protein sequence ID" value="KAH7128351.1"/>
    <property type="molecule type" value="Genomic_DNA"/>
</dbReference>
<dbReference type="AlphaFoldDB" id="A0A9P9E1M5"/>
<evidence type="ECO:0000313" key="2">
    <source>
        <dbReference type="EMBL" id="KAH7128351.1"/>
    </source>
</evidence>
<comment type="caution">
    <text evidence="2">The sequence shown here is derived from an EMBL/GenBank/DDBJ whole genome shotgun (WGS) entry which is preliminary data.</text>
</comment>
<dbReference type="OrthoDB" id="329272at2759"/>
<feature type="compositionally biased region" description="Low complexity" evidence="1">
    <location>
        <begin position="1"/>
        <end position="17"/>
    </location>
</feature>
<gene>
    <name evidence="2" type="ORF">B0J11DRAFT_268985</name>
</gene>
<sequence>MTTVTSGFASASSNSNGNGNGGGTEFLSVLAPPGEALKDYDNTKSHTEQVGTYPQVFHDAMSVREEVYGEQGVPLEAEFDEDDSRSWHWVVYASVGSTSSPSPPSLHPTKPGNKEEEERRASATAQRLPVGTIRLVPPPHGPNKYKEEVPNRELHHPDSDPPAHIAAHPAEPYVKLGRLAILKPYRHLGLSKLLINAALVYAAHNPDKIRPPPSPTTMELANQLGKAVEKAVVWKGLIMVHAQAEVSRLWAKHGFAEELVNEDGEVEIAKEERWTEEGIEHLGMWKRLKLDTSRL</sequence>
<keyword evidence="3" id="KW-1185">Reference proteome</keyword>
<name>A0A9P9E1M5_9PLEO</name>
<feature type="region of interest" description="Disordered" evidence="1">
    <location>
        <begin position="96"/>
        <end position="166"/>
    </location>
</feature>
<proteinExistence type="predicted"/>
<reference evidence="2" key="1">
    <citation type="journal article" date="2021" name="Nat. Commun.">
        <title>Genetic determinants of endophytism in the Arabidopsis root mycobiome.</title>
        <authorList>
            <person name="Mesny F."/>
            <person name="Miyauchi S."/>
            <person name="Thiergart T."/>
            <person name="Pickel B."/>
            <person name="Atanasova L."/>
            <person name="Karlsson M."/>
            <person name="Huettel B."/>
            <person name="Barry K.W."/>
            <person name="Haridas S."/>
            <person name="Chen C."/>
            <person name="Bauer D."/>
            <person name="Andreopoulos W."/>
            <person name="Pangilinan J."/>
            <person name="LaButti K."/>
            <person name="Riley R."/>
            <person name="Lipzen A."/>
            <person name="Clum A."/>
            <person name="Drula E."/>
            <person name="Henrissat B."/>
            <person name="Kohler A."/>
            <person name="Grigoriev I.V."/>
            <person name="Martin F.M."/>
            <person name="Hacquard S."/>
        </authorList>
    </citation>
    <scope>NUCLEOTIDE SEQUENCE</scope>
    <source>
        <strain evidence="2">MPI-CAGE-CH-0243</strain>
    </source>
</reference>
<dbReference type="InterPro" id="IPR016181">
    <property type="entry name" value="Acyl_CoA_acyltransferase"/>
</dbReference>
<dbReference type="Proteomes" id="UP000700596">
    <property type="component" value="Unassembled WGS sequence"/>
</dbReference>
<feature type="region of interest" description="Disordered" evidence="1">
    <location>
        <begin position="1"/>
        <end position="29"/>
    </location>
</feature>
<feature type="compositionally biased region" description="Basic and acidic residues" evidence="1">
    <location>
        <begin position="144"/>
        <end position="161"/>
    </location>
</feature>
<evidence type="ECO:0000256" key="1">
    <source>
        <dbReference type="SAM" id="MobiDB-lite"/>
    </source>
</evidence>
<dbReference type="Gene3D" id="3.40.630.30">
    <property type="match status" value="1"/>
</dbReference>